<feature type="compositionally biased region" description="Pro residues" evidence="6">
    <location>
        <begin position="3379"/>
        <end position="3396"/>
    </location>
</feature>
<dbReference type="Proteomes" id="UP000007110">
    <property type="component" value="Unassembled WGS sequence"/>
</dbReference>
<feature type="region of interest" description="Disordered" evidence="6">
    <location>
        <begin position="878"/>
        <end position="901"/>
    </location>
</feature>
<feature type="region of interest" description="Disordered" evidence="6">
    <location>
        <begin position="3178"/>
        <end position="3209"/>
    </location>
</feature>
<feature type="coiled-coil region" evidence="5">
    <location>
        <begin position="1649"/>
        <end position="1725"/>
    </location>
</feature>
<dbReference type="GeneID" id="100888808"/>
<dbReference type="InterPro" id="IPR057884">
    <property type="entry name" value="FN3_RIM-BP1/2/3"/>
</dbReference>
<feature type="region of interest" description="Disordered" evidence="6">
    <location>
        <begin position="1767"/>
        <end position="1808"/>
    </location>
</feature>
<name>A0A7M7NTV3_STRPU</name>
<organism evidence="9 10">
    <name type="scientific">Strongylocentrotus purpuratus</name>
    <name type="common">Purple sea urchin</name>
    <dbReference type="NCBI Taxonomy" id="7668"/>
    <lineage>
        <taxon>Eukaryota</taxon>
        <taxon>Metazoa</taxon>
        <taxon>Echinodermata</taxon>
        <taxon>Eleutherozoa</taxon>
        <taxon>Echinozoa</taxon>
        <taxon>Echinoidea</taxon>
        <taxon>Euechinoidea</taxon>
        <taxon>Echinacea</taxon>
        <taxon>Camarodonta</taxon>
        <taxon>Echinidea</taxon>
        <taxon>Strongylocentrotidae</taxon>
        <taxon>Strongylocentrotus</taxon>
    </lineage>
</organism>
<feature type="region of interest" description="Disordered" evidence="6">
    <location>
        <begin position="2203"/>
        <end position="2225"/>
    </location>
</feature>
<feature type="compositionally biased region" description="Basic and acidic residues" evidence="6">
    <location>
        <begin position="2216"/>
        <end position="2225"/>
    </location>
</feature>
<dbReference type="EnsemblMetazoa" id="XM_030985794">
    <property type="protein sequence ID" value="XP_030841654"/>
    <property type="gene ID" value="LOC100888808"/>
</dbReference>
<dbReference type="SUPFAM" id="SSF50044">
    <property type="entry name" value="SH3-domain"/>
    <property type="match status" value="1"/>
</dbReference>
<dbReference type="SUPFAM" id="SSF57997">
    <property type="entry name" value="Tropomyosin"/>
    <property type="match status" value="1"/>
</dbReference>
<feature type="compositionally biased region" description="Basic residues" evidence="6">
    <location>
        <begin position="1933"/>
        <end position="1951"/>
    </location>
</feature>
<dbReference type="SUPFAM" id="SSF49265">
    <property type="entry name" value="Fibronectin type III"/>
    <property type="match status" value="1"/>
</dbReference>
<evidence type="ECO:0000256" key="6">
    <source>
        <dbReference type="SAM" id="MobiDB-lite"/>
    </source>
</evidence>
<feature type="region of interest" description="Disordered" evidence="6">
    <location>
        <begin position="1866"/>
        <end position="1958"/>
    </location>
</feature>
<feature type="compositionally biased region" description="Acidic residues" evidence="6">
    <location>
        <begin position="458"/>
        <end position="473"/>
    </location>
</feature>
<dbReference type="InterPro" id="IPR036028">
    <property type="entry name" value="SH3-like_dom_sf"/>
</dbReference>
<feature type="coiled-coil region" evidence="5">
    <location>
        <begin position="2274"/>
        <end position="2458"/>
    </location>
</feature>
<feature type="region of interest" description="Disordered" evidence="6">
    <location>
        <begin position="2121"/>
        <end position="2141"/>
    </location>
</feature>
<feature type="compositionally biased region" description="Polar residues" evidence="6">
    <location>
        <begin position="3355"/>
        <end position="3377"/>
    </location>
</feature>
<dbReference type="OrthoDB" id="4158657at2759"/>
<feature type="region of interest" description="Disordered" evidence="6">
    <location>
        <begin position="576"/>
        <end position="624"/>
    </location>
</feature>
<feature type="region of interest" description="Disordered" evidence="6">
    <location>
        <begin position="3273"/>
        <end position="3418"/>
    </location>
</feature>
<feature type="compositionally biased region" description="Polar residues" evidence="6">
    <location>
        <begin position="1"/>
        <end position="14"/>
    </location>
</feature>
<feature type="coiled-coil region" evidence="5">
    <location>
        <begin position="2817"/>
        <end position="2951"/>
    </location>
</feature>
<feature type="region of interest" description="Disordered" evidence="6">
    <location>
        <begin position="829"/>
        <end position="849"/>
    </location>
</feature>
<proteinExistence type="inferred from homology"/>
<evidence type="ECO:0000256" key="4">
    <source>
        <dbReference type="PROSITE-ProRule" id="PRU00192"/>
    </source>
</evidence>
<feature type="region of interest" description="Disordered" evidence="6">
    <location>
        <begin position="2047"/>
        <end position="2071"/>
    </location>
</feature>
<feature type="coiled-coil region" evidence="5">
    <location>
        <begin position="224"/>
        <end position="265"/>
    </location>
</feature>
<feature type="compositionally biased region" description="Low complexity" evidence="6">
    <location>
        <begin position="3634"/>
        <end position="3643"/>
    </location>
</feature>
<feature type="region of interest" description="Disordered" evidence="6">
    <location>
        <begin position="3634"/>
        <end position="3659"/>
    </location>
</feature>
<evidence type="ECO:0000313" key="10">
    <source>
        <dbReference type="Proteomes" id="UP000007110"/>
    </source>
</evidence>
<feature type="region of interest" description="Disordered" evidence="6">
    <location>
        <begin position="2535"/>
        <end position="2555"/>
    </location>
</feature>
<evidence type="ECO:0000256" key="5">
    <source>
        <dbReference type="SAM" id="Coils"/>
    </source>
</evidence>
<reference evidence="9" key="2">
    <citation type="submission" date="2021-01" db="UniProtKB">
        <authorList>
            <consortium name="EnsemblMetazoa"/>
        </authorList>
    </citation>
    <scope>IDENTIFICATION</scope>
</reference>
<feature type="coiled-coil region" evidence="5">
    <location>
        <begin position="3051"/>
        <end position="3123"/>
    </location>
</feature>
<dbReference type="InterPro" id="IPR036116">
    <property type="entry name" value="FN3_sf"/>
</dbReference>
<dbReference type="OMA" id="MERELNC"/>
<comment type="similarity">
    <text evidence="1">Belongs to the RIMBP family.</text>
</comment>
<feature type="compositionally biased region" description="Polar residues" evidence="6">
    <location>
        <begin position="1882"/>
        <end position="1894"/>
    </location>
</feature>
<keyword evidence="10" id="KW-1185">Reference proteome</keyword>
<feature type="domain" description="SH3" evidence="7">
    <location>
        <begin position="3665"/>
        <end position="3732"/>
    </location>
</feature>
<dbReference type="FunFam" id="2.30.30.40:FF:000016">
    <property type="entry name" value="RIMS-binding protein 2 isoform X2"/>
    <property type="match status" value="1"/>
</dbReference>
<evidence type="ECO:0000256" key="2">
    <source>
        <dbReference type="ARBA" id="ARBA00022443"/>
    </source>
</evidence>
<dbReference type="PANTHER" id="PTHR14234:SF19">
    <property type="entry name" value="RIM-BINDING PROTEIN, ISOFORM F"/>
    <property type="match status" value="1"/>
</dbReference>
<dbReference type="GO" id="GO:0007274">
    <property type="term" value="P:neuromuscular synaptic transmission"/>
    <property type="evidence" value="ECO:0000318"/>
    <property type="project" value="GO_Central"/>
</dbReference>
<feature type="compositionally biased region" description="Acidic residues" evidence="6">
    <location>
        <begin position="1900"/>
        <end position="1926"/>
    </location>
</feature>
<feature type="coiled-coil region" evidence="5">
    <location>
        <begin position="1144"/>
        <end position="1309"/>
    </location>
</feature>
<feature type="compositionally biased region" description="Acidic residues" evidence="6">
    <location>
        <begin position="615"/>
        <end position="624"/>
    </location>
</feature>
<feature type="region of interest" description="Disordered" evidence="6">
    <location>
        <begin position="437"/>
        <end position="506"/>
    </location>
</feature>
<feature type="compositionally biased region" description="Low complexity" evidence="6">
    <location>
        <begin position="15"/>
        <end position="28"/>
    </location>
</feature>
<feature type="region of interest" description="Disordered" evidence="6">
    <location>
        <begin position="662"/>
        <end position="687"/>
    </location>
</feature>
<feature type="region of interest" description="Disordered" evidence="6">
    <location>
        <begin position="3729"/>
        <end position="3782"/>
    </location>
</feature>
<dbReference type="RefSeq" id="XP_030841654.1">
    <property type="nucleotide sequence ID" value="XM_030985794.1"/>
</dbReference>
<feature type="compositionally biased region" description="Polar residues" evidence="6">
    <location>
        <begin position="732"/>
        <end position="744"/>
    </location>
</feature>
<dbReference type="InterPro" id="IPR040325">
    <property type="entry name" value="RIMBP1/2/3"/>
</dbReference>
<dbReference type="KEGG" id="spu:100888808"/>
<keyword evidence="3" id="KW-0677">Repeat</keyword>
<feature type="compositionally biased region" description="Basic and acidic residues" evidence="6">
    <location>
        <begin position="662"/>
        <end position="676"/>
    </location>
</feature>
<feature type="coiled-coil region" evidence="5">
    <location>
        <begin position="627"/>
        <end position="654"/>
    </location>
</feature>
<accession>A0A7M7NTV3</accession>
<evidence type="ECO:0000256" key="1">
    <source>
        <dbReference type="ARBA" id="ARBA00010749"/>
    </source>
</evidence>
<dbReference type="PANTHER" id="PTHR14234">
    <property type="entry name" value="RIM BINDING PROTEIN-RELATED"/>
    <property type="match status" value="1"/>
</dbReference>
<feature type="coiled-coil region" evidence="5">
    <location>
        <begin position="1382"/>
        <end position="1620"/>
    </location>
</feature>
<dbReference type="Gene3D" id="2.30.30.40">
    <property type="entry name" value="SH3 Domains"/>
    <property type="match status" value="1"/>
</dbReference>
<feature type="compositionally biased region" description="Basic and acidic residues" evidence="6">
    <location>
        <begin position="878"/>
        <end position="900"/>
    </location>
</feature>
<dbReference type="PROSITE" id="PS50002">
    <property type="entry name" value="SH3"/>
    <property type="match status" value="1"/>
</dbReference>
<keyword evidence="2 4" id="KW-0728">SH3 domain</keyword>
<dbReference type="Pfam" id="PF25523">
    <property type="entry name" value="Ig_RIMBP2"/>
    <property type="match status" value="1"/>
</dbReference>
<feature type="compositionally biased region" description="Basic and acidic residues" evidence="6">
    <location>
        <begin position="109"/>
        <end position="121"/>
    </location>
</feature>
<dbReference type="PROSITE" id="PS50853">
    <property type="entry name" value="FN3"/>
    <property type="match status" value="1"/>
</dbReference>
<feature type="region of interest" description="Disordered" evidence="6">
    <location>
        <begin position="370"/>
        <end position="391"/>
    </location>
</feature>
<feature type="compositionally biased region" description="Polar residues" evidence="6">
    <location>
        <begin position="2537"/>
        <end position="2548"/>
    </location>
</feature>
<feature type="compositionally biased region" description="Low complexity" evidence="6">
    <location>
        <begin position="3337"/>
        <end position="3354"/>
    </location>
</feature>
<feature type="region of interest" description="Disordered" evidence="6">
    <location>
        <begin position="1"/>
        <end position="30"/>
    </location>
</feature>
<feature type="compositionally biased region" description="Pro residues" evidence="6">
    <location>
        <begin position="1770"/>
        <end position="1782"/>
    </location>
</feature>
<keyword evidence="5" id="KW-0175">Coiled coil</keyword>
<dbReference type="Pfam" id="PF07653">
    <property type="entry name" value="SH3_2"/>
    <property type="match status" value="1"/>
</dbReference>
<dbReference type="InterPro" id="IPR001452">
    <property type="entry name" value="SH3_domain"/>
</dbReference>
<dbReference type="InterPro" id="IPR003961">
    <property type="entry name" value="FN3_dom"/>
</dbReference>
<dbReference type="Gene3D" id="2.60.40.10">
    <property type="entry name" value="Immunoglobulins"/>
    <property type="match status" value="1"/>
</dbReference>
<evidence type="ECO:0000256" key="3">
    <source>
        <dbReference type="ARBA" id="ARBA00022737"/>
    </source>
</evidence>
<protein>
    <submittedName>
        <fullName evidence="9">Uncharacterized protein</fullName>
    </submittedName>
</protein>
<feature type="domain" description="Fibronectin type-III" evidence="8">
    <location>
        <begin position="3541"/>
        <end position="3639"/>
    </location>
</feature>
<feature type="region of interest" description="Disordered" evidence="6">
    <location>
        <begin position="109"/>
        <end position="146"/>
    </location>
</feature>
<evidence type="ECO:0000259" key="7">
    <source>
        <dbReference type="PROSITE" id="PS50002"/>
    </source>
</evidence>
<evidence type="ECO:0000259" key="8">
    <source>
        <dbReference type="PROSITE" id="PS50853"/>
    </source>
</evidence>
<feature type="region of interest" description="Disordered" evidence="6">
    <location>
        <begin position="2681"/>
        <end position="2748"/>
    </location>
</feature>
<feature type="compositionally biased region" description="Polar residues" evidence="6">
    <location>
        <begin position="122"/>
        <end position="131"/>
    </location>
</feature>
<dbReference type="SMART" id="SM00326">
    <property type="entry name" value="SH3"/>
    <property type="match status" value="1"/>
</dbReference>
<feature type="region of interest" description="Disordered" evidence="6">
    <location>
        <begin position="724"/>
        <end position="744"/>
    </location>
</feature>
<feature type="compositionally biased region" description="Basic and acidic residues" evidence="6">
    <location>
        <begin position="3729"/>
        <end position="3776"/>
    </location>
</feature>
<dbReference type="InParanoid" id="A0A7M7NTV3"/>
<feature type="coiled-coil region" evidence="5">
    <location>
        <begin position="1958"/>
        <end position="2032"/>
    </location>
</feature>
<dbReference type="GO" id="GO:0045202">
    <property type="term" value="C:synapse"/>
    <property type="evidence" value="ECO:0007669"/>
    <property type="project" value="GOC"/>
</dbReference>
<feature type="compositionally biased region" description="Acidic residues" evidence="6">
    <location>
        <begin position="482"/>
        <end position="493"/>
    </location>
</feature>
<feature type="compositionally biased region" description="Acidic residues" evidence="6">
    <location>
        <begin position="1787"/>
        <end position="1797"/>
    </location>
</feature>
<dbReference type="CDD" id="cd00063">
    <property type="entry name" value="FN3"/>
    <property type="match status" value="1"/>
</dbReference>
<feature type="compositionally biased region" description="Pro residues" evidence="6">
    <location>
        <begin position="2724"/>
        <end position="2737"/>
    </location>
</feature>
<feature type="compositionally biased region" description="Basic residues" evidence="6">
    <location>
        <begin position="3185"/>
        <end position="3199"/>
    </location>
</feature>
<feature type="compositionally biased region" description="Low complexity" evidence="6">
    <location>
        <begin position="2681"/>
        <end position="2693"/>
    </location>
</feature>
<dbReference type="InterPro" id="IPR013783">
    <property type="entry name" value="Ig-like_fold"/>
</dbReference>
<reference evidence="10" key="1">
    <citation type="submission" date="2015-02" db="EMBL/GenBank/DDBJ databases">
        <title>Genome sequencing for Strongylocentrotus purpuratus.</title>
        <authorList>
            <person name="Murali S."/>
            <person name="Liu Y."/>
            <person name="Vee V."/>
            <person name="English A."/>
            <person name="Wang M."/>
            <person name="Skinner E."/>
            <person name="Han Y."/>
            <person name="Muzny D.M."/>
            <person name="Worley K.C."/>
            <person name="Gibbs R.A."/>
        </authorList>
    </citation>
    <scope>NUCLEOTIDE SEQUENCE</scope>
</reference>
<feature type="compositionally biased region" description="Basic and acidic residues" evidence="6">
    <location>
        <begin position="832"/>
        <end position="842"/>
    </location>
</feature>
<dbReference type="CDD" id="cd22541">
    <property type="entry name" value="SP5_N"/>
    <property type="match status" value="1"/>
</dbReference>
<evidence type="ECO:0000313" key="9">
    <source>
        <dbReference type="EnsemblMetazoa" id="XP_030841654"/>
    </source>
</evidence>
<sequence>MGIASDTASWHQGDSPSTTPSRTATPVSVRSIDLDREDLEVQHLISGPELDAAAWLKEKELLEKQLQVLKKKLAEVEESKSKLNWSLRKSQDQNDDLEFRVLELEELKKERDESEQKRDDSTSSSNEQLNAINEAKDNRATESTTLPDQPSFIWSIHFDTTIEQLTYTHISELKQKLDQLTCKENSSASQEQKTFIFSISKVLQSAQETISNFEESDVDMKQRLTTMEEQYEKLKMQTAEQEEDNQRLEQRSEDLKKSLTAMEAEASSYKVLADMKAAEIDKLRAEIDQRIKKITDVRASTQTEESYKERIKELEILLEEQRFHIESLCKHQSGMESDLEKHQGQIIQLEYRVKMRESELNRVGELHPISHQHERRRSSFMETETEKTDSELQAESLWEAIEATKSSETDTQLNFLQDHSDHETSAVEELFQVLEKGGEKAPAPPSGGATMDGSPKEEAEEEDGDTVAEDVDTDSSFSLPLPDDEVDDDSSDEEPPRRKLLVPEMFQDASSALGSAFMLRSEEDDEPIEDLTEADAAARELSATGIQVEPLQRDAGGHQDMSAIIPGVDATTLDRDAFSGDKEWDENEILQKSGADDETASTKVVTDGTHSPDYDRDDGDEDDQTEISDLLSQNEELKSRVEEKEMAIREMKDTTRTLKQVIRDQMTESEKLRGADESSALGQKLEESKMKEGTLKRVVKDLQISEQSLKEQLNQLIEERDDLKSKLKSSGDELNQGDQDASCQENLDQRCRAAEERIKEIEVLNISMMEKYETEIAEKDVRYQTLERDYEKLSDSVQLKEELQQKLSKSEGDLIEKDEVIVALEGSLAKYEQNEEQERSGKEQMSSKFQEMETILDKVQKDFARKCSEVIQLQAQMKLEREEQQARDDAIAERDTDNKDLQTQLAHAEDNLTAKAEECENINVRLEQQEMKSQQAFDEVIAERDREIKNLQMQLTQTEDNLKAKIDESEERIIEAEESKRESDEELSRLLEQLADFQDSQKEASSSVEKAEKDIALKVVEVSNAKASLLLMEEKYETEQSEKEKIKKAQSKLEEELMATRENVIQLEGQRSSLKKLLAEMKSEVEILNEENKVLDEKLSQCESISTEIEKESDPVVCEDVIVSQAEHTTEAVPLQHPSDVQQEEALRCQLQEKDEEVTKLESLVRAVQDEKLAMEERMKGIEELLKDSVIDNEDMLRERIVELEVVEKTLKRRVQELESAQKEAEEKVDATLEEMKHLEDSYEERFKELRTSEHMQLEKAAELEEIGNHWKSETETLKEQLEDSESMNKNLKEKLQEVETELEELQVVSKLAGDDLGSTQKSLPSLMDEGLGALDTGRTNISHFGEEFEDYENDGEEDFVLSDDLPQESVSEAHSIHSDDKVKLKKRVEELEKSEAELMEKVDILQQSEGELAELLESLQQNEAIVREASEQLEDMRAQNLEMEQSLEKVLKTNQDLQEQMAEMEIERDELLLNLDEETLKDNQLQKLQKDLEEAVKVKTGLESKVEKFEKDNNSSLSNYKELEEAYNQMVKLKDDLEKELEKSQSVETEMVAKLAETDTPNSSFLAPESLSKLEEENKQIAKQLLEAEEERAAFKEKMKALEADIEFLEELKAGGEQSIVELSFQVESLEGEVASKFRMLEENESILGERQIELAELRRRLEEETDLKTELDTQNKQLKEEYVVKSKMFQDNANIMEKKVIELDLAKKELASVNATCDELRVTICDLEKTVKDLEREKDTEVPRENLKPAFIEEEIISREVQSTDMMAPPPLPTSLPPPSQFSALDDDIDDDSDSPENTGRLESAPTIDALQLRVQHLIDNEEKLQEKIYELEQRQSAFNETLASADTIMADRENEFKEEIDELQSSNNDLKQMLEEAKNQGQASRKSSVGLTKSEEEFSIFDCIDEDSETEHDFDDIEEDFAEESGKAGNARRRSSARSHKIPPKLKRVASDDTLTQSQEKIADLMVTVDELEKQNSELLSALQEKEESLDTNVIQTQSSPDQDLQAKLSQAQQDKNEMALEIQSLKAKVDAFEPFVDQFKQFLEEKDPSETDRHGQEHLSKSPDEDVRMLRERIIELESLQEELKEELRDTKLSEETMTEISEEQVKEIQGLKDDLDDFRSKASKEKTRKSEKADVNENELDELKHLKEKHSCVITENQEYEANVQLLNDKIKQVTKTNEHLQDEVDILKAHVEELEKSESKVTEDLLASEKSQEKLGQSKEQLERTVKALEDSIEMLTSRVQESDQGQERAKASNKVLESKFKDMLMSESTLKNNLKQMETTKLDLEQKVKQLERSDEKWKQESQEMEDAILDTKRQSRKLEEEVKLLKLDNGQLNHENEILSEKVEDKKSQDQQTQNRLSEMEIGESNLRLQLKNSEMREAKLKDQLKDLEGSVSTLKQKVSRTNQLEGDYDSLQRELQAAQQRADDYERSNVKLEEKLQQLEQNLRSHGMVSLSVGEYQELKAQAMLASLADGDTPGAREGGAGGEAAGEVWMRLDQKNKELREVQELYNQSVKENVKLKQSIRDLQTKAGPSSGTLSQNVSGGGDVEAKSTQTIPLKLLTKGALQTKMLADDDELTLEDFLNALPRQSSDHASPIPIKVYGPLIQTDQDLIHLDQSAPSFMHRQPIREQAIGEEVEAGHVTMAMRPMGDDGFDFDGLGLEVDEIDRLRVGSSVSDDLDVSLSSDGPPLPDTSPPGQLKPFHGRTNSTSSDISDLAPPAPPLPSLPPPPKHMGGVDEGAEQTSHLRAPSLDSGMETQEPEIETSTSQDVFTGPPQLCLPSVPGSAGPPVAPKPGTPLWLKKMVDWQNAEKEKEHEEYGQMKEKVEHLSRANQVLEDELRQLKVDREQMKRQVQGASDARELQQKIQSRDLELEEKERQVTRLKTEIKEREMEVVRLKSQLEALSQAGKTSQSDEMAMWRLKDKLERTQEQLREKERLIHSHDATLGRAKADLVKKETELFSKENALQLKIDELTMIKERMRLVEEGQRDDTTKFQLSENSSKLTTLTAENEGLRTRLSELEPLEIQVRELRSELGRSSHTTRSTEALERKLQMAQKMLQEKTENEMRLAEDNASLQQRLRTKQTQDTYTKDLEKHYSQLEDQMGTLEHERNEAELAVAPLKAKVSYLTKKCQERDDLIRKLKQEIAMVKSDKSSDLLEQIGNLSTLLPDEAYNEPLKTRTRQSKQRSSRKQTKNQMPDLSELLNAEEMEFLKRESLENADVLLDEEEDQGEISLQELMKQTKGHRHGIKSSLDDIDLDELDLLGTAGETGSDQFSIGNGIGLGSRDRKRRSPVSFGFGSLQPSFKSRAVKDRQTRPTSMGVPLPGSNQTSPGSLGLDLPDGLLSSPLATQLTYPPTLQHPSQPKYQSNVPLHQPPLAPPSLPQGYPPHQTPSIPQHQPRGVPGTLGPAQLPAAPLQGLGLHPSALYTGVSTPNQYPQERLHPQAPQAVPQMLNNSVPRPPPGMLPNGHPMTNGQPQMPSQMYGVGPTSSVGASLPLSHQNVLNLPGNQPNSNGLYQDPTYSAHNQGLSAGIPDPPRSLSISREVSKHSVLLTWSLPAMDVMCRSNGVEVVGYRIHVNGQQKQLVSSAHMTKALVDGIYLKTIYRFAICSVGANGQISNMAELSYNPASSIPSSTASESRRSESIISSEVSSGPKYGHKEERLFMAIYTYDPDSHSPNDNPEYELTFTEGDLITVYGDKRPDGFYHGKVRGRKGLVPSNFIEEISKEESRKRGSRESHSRRSRESSADGRKTRERKGRSDRESRRREGQSHRGSRI</sequence>